<evidence type="ECO:0000313" key="1">
    <source>
        <dbReference type="EMBL" id="BAT88834.1"/>
    </source>
</evidence>
<dbReference type="Proteomes" id="UP000291084">
    <property type="component" value="Chromosome 5"/>
</dbReference>
<evidence type="ECO:0000313" key="2">
    <source>
        <dbReference type="Proteomes" id="UP000291084"/>
    </source>
</evidence>
<dbReference type="AlphaFoldDB" id="A0A0S3S7N3"/>
<gene>
    <name evidence="1" type="primary">Vigan.05G246000</name>
    <name evidence="1" type="ORF">VIGAN_05246000</name>
</gene>
<proteinExistence type="predicted"/>
<reference evidence="1 2" key="1">
    <citation type="journal article" date="2015" name="Sci. Rep.">
        <title>The power of single molecule real-time sequencing technology in the de novo assembly of a eukaryotic genome.</title>
        <authorList>
            <person name="Sakai H."/>
            <person name="Naito K."/>
            <person name="Ogiso-Tanaka E."/>
            <person name="Takahashi Y."/>
            <person name="Iseki K."/>
            <person name="Muto C."/>
            <person name="Satou K."/>
            <person name="Teruya K."/>
            <person name="Shiroma A."/>
            <person name="Shimoji M."/>
            <person name="Hirano T."/>
            <person name="Itoh T."/>
            <person name="Kaga A."/>
            <person name="Tomooka N."/>
        </authorList>
    </citation>
    <scope>NUCLEOTIDE SEQUENCE [LARGE SCALE GENOMIC DNA]</scope>
    <source>
        <strain evidence="2">cv. Shumari</strain>
    </source>
</reference>
<sequence length="183" mass="20407">MQRHNPLPQAAVHRFFELPAVVKKSFKENSPPEVVRLGTSSPHSELVLEWKDYLQLVYASEEKIHAHWPAICNFSTVINRTKLGRPIWRLEPRKNDVHCPGALLGRLSGGPQSLGVQLKAQALHENRPPPRRPRWGARALCVADPAQFLLYFDSFGSGPVSTLFRLYLKDPGALGFVSLAGVA</sequence>
<keyword evidence="2" id="KW-1185">Reference proteome</keyword>
<protein>
    <submittedName>
        <fullName evidence="1">Uncharacterized protein</fullName>
    </submittedName>
</protein>
<organism evidence="1 2">
    <name type="scientific">Vigna angularis var. angularis</name>
    <dbReference type="NCBI Taxonomy" id="157739"/>
    <lineage>
        <taxon>Eukaryota</taxon>
        <taxon>Viridiplantae</taxon>
        <taxon>Streptophyta</taxon>
        <taxon>Embryophyta</taxon>
        <taxon>Tracheophyta</taxon>
        <taxon>Spermatophyta</taxon>
        <taxon>Magnoliopsida</taxon>
        <taxon>eudicotyledons</taxon>
        <taxon>Gunneridae</taxon>
        <taxon>Pentapetalae</taxon>
        <taxon>rosids</taxon>
        <taxon>fabids</taxon>
        <taxon>Fabales</taxon>
        <taxon>Fabaceae</taxon>
        <taxon>Papilionoideae</taxon>
        <taxon>50 kb inversion clade</taxon>
        <taxon>NPAAA clade</taxon>
        <taxon>indigoferoid/millettioid clade</taxon>
        <taxon>Phaseoleae</taxon>
        <taxon>Vigna</taxon>
    </lineage>
</organism>
<dbReference type="EMBL" id="AP015038">
    <property type="protein sequence ID" value="BAT88834.1"/>
    <property type="molecule type" value="Genomic_DNA"/>
</dbReference>
<name>A0A0S3S7N3_PHAAN</name>
<accession>A0A0S3S7N3</accession>